<reference evidence="3" key="1">
    <citation type="submission" date="2020-05" db="EMBL/GenBank/DDBJ databases">
        <title>Phylogenomic resolution of chytrid fungi.</title>
        <authorList>
            <person name="Stajich J.E."/>
            <person name="Amses K."/>
            <person name="Simmons R."/>
            <person name="Seto K."/>
            <person name="Myers J."/>
            <person name="Bonds A."/>
            <person name="Quandt C.A."/>
            <person name="Barry K."/>
            <person name="Liu P."/>
            <person name="Grigoriev I."/>
            <person name="Longcore J.E."/>
            <person name="James T.Y."/>
        </authorList>
    </citation>
    <scope>NUCLEOTIDE SEQUENCE</scope>
    <source>
        <strain evidence="3">JEL0318</strain>
    </source>
</reference>
<keyword evidence="4" id="KW-1185">Reference proteome</keyword>
<dbReference type="GO" id="GO:0034058">
    <property type="term" value="P:endosomal vesicle fusion"/>
    <property type="evidence" value="ECO:0007669"/>
    <property type="project" value="TreeGrafter"/>
</dbReference>
<dbReference type="GO" id="GO:0030897">
    <property type="term" value="C:HOPS complex"/>
    <property type="evidence" value="ECO:0007669"/>
    <property type="project" value="TreeGrafter"/>
</dbReference>
<dbReference type="GO" id="GO:0005770">
    <property type="term" value="C:late endosome"/>
    <property type="evidence" value="ECO:0007669"/>
    <property type="project" value="TreeGrafter"/>
</dbReference>
<protein>
    <submittedName>
        <fullName evidence="3">Vacuolar protein sorting-associated protein 8</fullName>
    </submittedName>
</protein>
<comment type="similarity">
    <text evidence="1">Belongs to the VPS8 family.</text>
</comment>
<dbReference type="Pfam" id="PF12816">
    <property type="entry name" value="TPR_Vps8"/>
    <property type="match status" value="1"/>
</dbReference>
<organism evidence="3 4">
    <name type="scientific">Rhizophlyctis rosea</name>
    <dbReference type="NCBI Taxonomy" id="64517"/>
    <lineage>
        <taxon>Eukaryota</taxon>
        <taxon>Fungi</taxon>
        <taxon>Fungi incertae sedis</taxon>
        <taxon>Chytridiomycota</taxon>
        <taxon>Chytridiomycota incertae sedis</taxon>
        <taxon>Chytridiomycetes</taxon>
        <taxon>Rhizophlyctidales</taxon>
        <taxon>Rhizophlyctidaceae</taxon>
        <taxon>Rhizophlyctis</taxon>
    </lineage>
</organism>
<dbReference type="InterPro" id="IPR015943">
    <property type="entry name" value="WD40/YVTN_repeat-like_dom_sf"/>
</dbReference>
<dbReference type="Gene3D" id="2.130.10.10">
    <property type="entry name" value="YVTN repeat-like/Quinoprotein amine dehydrogenase"/>
    <property type="match status" value="1"/>
</dbReference>
<proteinExistence type="inferred from homology"/>
<evidence type="ECO:0000313" key="4">
    <source>
        <dbReference type="Proteomes" id="UP001212841"/>
    </source>
</evidence>
<dbReference type="AlphaFoldDB" id="A0AAD5WWC2"/>
<evidence type="ECO:0000259" key="2">
    <source>
        <dbReference type="Pfam" id="PF12816"/>
    </source>
</evidence>
<accession>A0AAD5WWC2</accession>
<dbReference type="Proteomes" id="UP001212841">
    <property type="component" value="Unassembled WGS sequence"/>
</dbReference>
<dbReference type="SUPFAM" id="SSF50978">
    <property type="entry name" value="WD40 repeat-like"/>
    <property type="match status" value="1"/>
</dbReference>
<sequence>MMPPGPNDVLRWTLLPGLSSQVFSEGMKQRIGIPVTFAVAGVGIAIGTSRSLVALYDFTQNLRIVLGDPTNAAQFGSVTSIAVSTDHNLLVCGYSFGAVCIWDAVKGVPVRTILPLRAEDRAAQKKDGHTRGVPVIHVGFVGSKGNVVSGDNQGHVFYHSVTRVMLLNTSATVRVHPASSRLAYPTTIYALAPLPHLHHRAAYPGDTMHLVALSTPYKMAIVSLKPLQTQYKLSWVRESKVDASAIRKAAPMSCLQWWPPMKQKDGERLSDPLLAASCGPKLMIIRVSHAPTSRSRRDSSIPTSDLQFTVDGSITTASNIVAIQWLDESTVACLMSSEEIVLYDVKRFLEVARADVRARQVACHDYFSKALASLMVPVEMAYYQSLRMYKGRLFIMGLREITIAGRLSWTDRLKALVTAGKFAEALSLGLEFYNGKQRNSVTGLPPSETERKRLVGNHISELLNTYVEMSLSGYDADAVQSARVSEDEEQAGGEEDDLSVYRSLCKTAFDISLAIDREQALFSDTYDHFAEAGLKGVFMEMLEPSILSGSVTTIDSPVVVQDFITYFVAQGWVQRLEQVILHLDVKTLDIHSTIEVCRRCGMWSALCYVYNRAGDYVMPLVEILEVLEKSLAEGGEENSGDNGLYTVFVYLAYVVTGKAFPIGVMTKKEAGNVKMDLWSFLMSPFYATWPPDESEFSRRKIGAEPYPYLGILLRWDVGEFLKALMVMISDSGLDGEGVRIRQNVYVEERGGRG</sequence>
<evidence type="ECO:0000313" key="3">
    <source>
        <dbReference type="EMBL" id="KAJ3032574.1"/>
    </source>
</evidence>
<evidence type="ECO:0000256" key="1">
    <source>
        <dbReference type="ARBA" id="ARBA00009422"/>
    </source>
</evidence>
<dbReference type="InterPro" id="IPR025941">
    <property type="entry name" value="Vps8_central_dom"/>
</dbReference>
<dbReference type="PANTHER" id="PTHR12616:SF8">
    <property type="entry name" value="VACUOLAR PROTEIN SORTING-ASSOCIATED PROTEIN 8 HOMOLOG"/>
    <property type="match status" value="1"/>
</dbReference>
<dbReference type="InterPro" id="IPR045111">
    <property type="entry name" value="Vps41/Vps8"/>
</dbReference>
<dbReference type="InterPro" id="IPR036322">
    <property type="entry name" value="WD40_repeat_dom_sf"/>
</dbReference>
<gene>
    <name evidence="3" type="primary">VPS8_1</name>
    <name evidence="3" type="ORF">HK097_005192</name>
</gene>
<dbReference type="GO" id="GO:0006623">
    <property type="term" value="P:protein targeting to vacuole"/>
    <property type="evidence" value="ECO:0007669"/>
    <property type="project" value="InterPro"/>
</dbReference>
<comment type="caution">
    <text evidence="3">The sequence shown here is derived from an EMBL/GenBank/DDBJ whole genome shotgun (WGS) entry which is preliminary data.</text>
</comment>
<dbReference type="EMBL" id="JADGJD010002437">
    <property type="protein sequence ID" value="KAJ3032574.1"/>
    <property type="molecule type" value="Genomic_DNA"/>
</dbReference>
<feature type="non-terminal residue" evidence="3">
    <location>
        <position position="753"/>
    </location>
</feature>
<dbReference type="Pfam" id="PF23410">
    <property type="entry name" value="Beta-prop_VPS8"/>
    <property type="match status" value="1"/>
</dbReference>
<dbReference type="PANTHER" id="PTHR12616">
    <property type="entry name" value="VACUOLAR PROTEIN SORTING VPS41"/>
    <property type="match status" value="1"/>
</dbReference>
<feature type="domain" description="Vacuolar protein sorting-associated protein 8 central" evidence="2">
    <location>
        <begin position="537"/>
        <end position="725"/>
    </location>
</feature>
<name>A0AAD5WWC2_9FUNG</name>